<gene>
    <name evidence="8" type="ordered locus">Desac_1532</name>
</gene>
<reference evidence="9" key="2">
    <citation type="submission" date="2011-03" db="EMBL/GenBank/DDBJ databases">
        <title>The complete genome of Desulfobacca acetoxidans DSM 11109.</title>
        <authorList>
            <consortium name="US DOE Joint Genome Institute (JGI-PGF)"/>
            <person name="Lucas S."/>
            <person name="Copeland A."/>
            <person name="Lapidus A."/>
            <person name="Bruce D."/>
            <person name="Goodwin L."/>
            <person name="Pitluck S."/>
            <person name="Peters L."/>
            <person name="Kyrpides N."/>
            <person name="Mavromatis K."/>
            <person name="Ivanova N."/>
            <person name="Ovchinnikova G."/>
            <person name="Teshima H."/>
            <person name="Detter J.C."/>
            <person name="Han C."/>
            <person name="Land M."/>
            <person name="Hauser L."/>
            <person name="Markowitz V."/>
            <person name="Cheng J.-F."/>
            <person name="Hugenholtz P."/>
            <person name="Woyke T."/>
            <person name="Wu D."/>
            <person name="Spring S."/>
            <person name="Schueler E."/>
            <person name="Brambilla E."/>
            <person name="Klenk H.-P."/>
            <person name="Eisen J.A."/>
        </authorList>
    </citation>
    <scope>NUCLEOTIDE SEQUENCE [LARGE SCALE GENOMIC DNA]</scope>
    <source>
        <strain evidence="9">ATCC 700848 / DSM 11109 / ASRB2</strain>
    </source>
</reference>
<evidence type="ECO:0000256" key="4">
    <source>
        <dbReference type="ARBA" id="ARBA00022801"/>
    </source>
</evidence>
<dbReference type="InterPro" id="IPR000086">
    <property type="entry name" value="NUDIX_hydrolase_dom"/>
</dbReference>
<dbReference type="InterPro" id="IPR015797">
    <property type="entry name" value="NUDIX_hydrolase-like_dom_sf"/>
</dbReference>
<sequence>MTPQRLRQLFADVRLTHPVTTKGVPAAILIPLFFRGSELMMLFTQRTYLVKHHRGQISYPGGVFDPEDDNLLSTALRESQEEIGLAPEKIDVLGYLNTSLTTTGFLVHSFVGLIPYPYDFKLNTREVARLLSYPVQELLQPHRWRTGPHEWEGRLSSVFYCQMPDTTIWGATAHILVDFLAVLDPKFDPTGFPETSFRVQ</sequence>
<dbReference type="STRING" id="880072.Desac_1532"/>
<evidence type="ECO:0000313" key="9">
    <source>
        <dbReference type="Proteomes" id="UP000000483"/>
    </source>
</evidence>
<evidence type="ECO:0000256" key="3">
    <source>
        <dbReference type="ARBA" id="ARBA00022723"/>
    </source>
</evidence>
<dbReference type="OrthoDB" id="9802805at2"/>
<dbReference type="KEGG" id="dao:Desac_1532"/>
<evidence type="ECO:0000256" key="1">
    <source>
        <dbReference type="ARBA" id="ARBA00001936"/>
    </source>
</evidence>
<protein>
    <submittedName>
        <fullName evidence="8">NUDIX hydrolase</fullName>
    </submittedName>
</protein>
<dbReference type="eggNOG" id="COG0494">
    <property type="taxonomic scope" value="Bacteria"/>
</dbReference>
<keyword evidence="6" id="KW-0464">Manganese</keyword>
<reference evidence="8 9" key="1">
    <citation type="journal article" date="2011" name="Stand. Genomic Sci.">
        <title>Complete genome sequence of the acetate-degrading sulfate reducer Desulfobacca acetoxidans type strain (ASRB2).</title>
        <authorList>
            <person name="Goker M."/>
            <person name="Teshima H."/>
            <person name="Lapidus A."/>
            <person name="Nolan M."/>
            <person name="Lucas S."/>
            <person name="Hammon N."/>
            <person name="Deshpande S."/>
            <person name="Cheng J.F."/>
            <person name="Tapia R."/>
            <person name="Han C."/>
            <person name="Goodwin L."/>
            <person name="Pitluck S."/>
            <person name="Huntemann M."/>
            <person name="Liolios K."/>
            <person name="Ivanova N."/>
            <person name="Pagani I."/>
            <person name="Mavromatis K."/>
            <person name="Ovchinikova G."/>
            <person name="Pati A."/>
            <person name="Chen A."/>
            <person name="Palaniappan K."/>
            <person name="Land M."/>
            <person name="Hauser L."/>
            <person name="Brambilla E.M."/>
            <person name="Rohde M."/>
            <person name="Spring S."/>
            <person name="Detter J.C."/>
            <person name="Woyke T."/>
            <person name="Bristow J."/>
            <person name="Eisen J.A."/>
            <person name="Markowitz V."/>
            <person name="Hugenholtz P."/>
            <person name="Kyrpides N.C."/>
            <person name="Klenk H.P."/>
        </authorList>
    </citation>
    <scope>NUCLEOTIDE SEQUENCE [LARGE SCALE GENOMIC DNA]</scope>
    <source>
        <strain evidence="9">ATCC 700848 / DSM 11109 / ASRB2</strain>
    </source>
</reference>
<dbReference type="PANTHER" id="PTHR12992">
    <property type="entry name" value="NUDIX HYDROLASE"/>
    <property type="match status" value="1"/>
</dbReference>
<name>F2NCV6_DESAR</name>
<accession>F2NCV6</accession>
<evidence type="ECO:0000313" key="8">
    <source>
        <dbReference type="EMBL" id="AEB09387.1"/>
    </source>
</evidence>
<dbReference type="Gene3D" id="3.90.79.10">
    <property type="entry name" value="Nucleoside Triphosphate Pyrophosphohydrolase"/>
    <property type="match status" value="1"/>
</dbReference>
<evidence type="ECO:0000256" key="5">
    <source>
        <dbReference type="ARBA" id="ARBA00022842"/>
    </source>
</evidence>
<dbReference type="CDD" id="cd03426">
    <property type="entry name" value="NUDIX_CoAse_Nudt7"/>
    <property type="match status" value="1"/>
</dbReference>
<keyword evidence="5" id="KW-0460">Magnesium</keyword>
<keyword evidence="9" id="KW-1185">Reference proteome</keyword>
<dbReference type="PROSITE" id="PS51462">
    <property type="entry name" value="NUDIX"/>
    <property type="match status" value="1"/>
</dbReference>
<proteinExistence type="predicted"/>
<dbReference type="SUPFAM" id="SSF55811">
    <property type="entry name" value="Nudix"/>
    <property type="match status" value="1"/>
</dbReference>
<dbReference type="GO" id="GO:0010945">
    <property type="term" value="F:coenzyme A diphosphatase activity"/>
    <property type="evidence" value="ECO:0007669"/>
    <property type="project" value="InterPro"/>
</dbReference>
<organism evidence="8 9">
    <name type="scientific">Desulfobacca acetoxidans (strain ATCC 700848 / DSM 11109 / ASRB2)</name>
    <dbReference type="NCBI Taxonomy" id="880072"/>
    <lineage>
        <taxon>Bacteria</taxon>
        <taxon>Pseudomonadati</taxon>
        <taxon>Thermodesulfobacteriota</taxon>
        <taxon>Desulfobaccia</taxon>
        <taxon>Desulfobaccales</taxon>
        <taxon>Desulfobaccaceae</taxon>
        <taxon>Desulfobacca</taxon>
    </lineage>
</organism>
<feature type="domain" description="Nudix hydrolase" evidence="7">
    <location>
        <begin position="23"/>
        <end position="161"/>
    </location>
</feature>
<dbReference type="RefSeq" id="WP_013706497.1">
    <property type="nucleotide sequence ID" value="NC_015388.1"/>
</dbReference>
<dbReference type="GO" id="GO:0046872">
    <property type="term" value="F:metal ion binding"/>
    <property type="evidence" value="ECO:0007669"/>
    <property type="project" value="UniProtKB-KW"/>
</dbReference>
<evidence type="ECO:0000256" key="2">
    <source>
        <dbReference type="ARBA" id="ARBA00001946"/>
    </source>
</evidence>
<dbReference type="EMBL" id="CP002629">
    <property type="protein sequence ID" value="AEB09387.1"/>
    <property type="molecule type" value="Genomic_DNA"/>
</dbReference>
<dbReference type="InterPro" id="IPR045121">
    <property type="entry name" value="CoAse"/>
</dbReference>
<comment type="cofactor">
    <cofactor evidence="2">
        <name>Mg(2+)</name>
        <dbReference type="ChEBI" id="CHEBI:18420"/>
    </cofactor>
</comment>
<dbReference type="Proteomes" id="UP000000483">
    <property type="component" value="Chromosome"/>
</dbReference>
<dbReference type="PANTHER" id="PTHR12992:SF11">
    <property type="entry name" value="MITOCHONDRIAL COENZYME A DIPHOSPHATASE NUDT8"/>
    <property type="match status" value="1"/>
</dbReference>
<evidence type="ECO:0000256" key="6">
    <source>
        <dbReference type="ARBA" id="ARBA00023211"/>
    </source>
</evidence>
<keyword evidence="3" id="KW-0479">Metal-binding</keyword>
<dbReference type="HOGENOM" id="CLU_040940_5_3_7"/>
<comment type="cofactor">
    <cofactor evidence="1">
        <name>Mn(2+)</name>
        <dbReference type="ChEBI" id="CHEBI:29035"/>
    </cofactor>
</comment>
<dbReference type="Pfam" id="PF00293">
    <property type="entry name" value="NUDIX"/>
    <property type="match status" value="1"/>
</dbReference>
<evidence type="ECO:0000259" key="7">
    <source>
        <dbReference type="PROSITE" id="PS51462"/>
    </source>
</evidence>
<keyword evidence="4 8" id="KW-0378">Hydrolase</keyword>
<dbReference type="AlphaFoldDB" id="F2NCV6"/>